<evidence type="ECO:0000256" key="1">
    <source>
        <dbReference type="SAM" id="Phobius"/>
    </source>
</evidence>
<organism evidence="2">
    <name type="scientific">viral metagenome</name>
    <dbReference type="NCBI Taxonomy" id="1070528"/>
    <lineage>
        <taxon>unclassified sequences</taxon>
        <taxon>metagenomes</taxon>
        <taxon>organismal metagenomes</taxon>
    </lineage>
</organism>
<keyword evidence="1" id="KW-1133">Transmembrane helix</keyword>
<reference evidence="2" key="1">
    <citation type="journal article" date="2020" name="Nature">
        <title>Giant virus diversity and host interactions through global metagenomics.</title>
        <authorList>
            <person name="Schulz F."/>
            <person name="Roux S."/>
            <person name="Paez-Espino D."/>
            <person name="Jungbluth S."/>
            <person name="Walsh D.A."/>
            <person name="Denef V.J."/>
            <person name="McMahon K.D."/>
            <person name="Konstantinidis K.T."/>
            <person name="Eloe-Fadrosh E.A."/>
            <person name="Kyrpides N.C."/>
            <person name="Woyke T."/>
        </authorList>
    </citation>
    <scope>NUCLEOTIDE SEQUENCE</scope>
    <source>
        <strain evidence="2">GVMAG-M-3300021375-17</strain>
    </source>
</reference>
<keyword evidence="1" id="KW-0472">Membrane</keyword>
<evidence type="ECO:0000313" key="2">
    <source>
        <dbReference type="EMBL" id="QHT05323.1"/>
    </source>
</evidence>
<sequence>MSSFYDSLLTTAIFVTSACSAYIIWTLLHFAAAQIYIRHCVGSTWMDLLYSMIFVSSPYCQGLSWIIYHGSRQISAMWFIFGTYMSNKLLNELIHTSKTS</sequence>
<protein>
    <submittedName>
        <fullName evidence="2">Uncharacterized protein</fullName>
    </submittedName>
</protein>
<dbReference type="AlphaFoldDB" id="A0A6C0CM04"/>
<proteinExistence type="predicted"/>
<accession>A0A6C0CM04</accession>
<keyword evidence="1" id="KW-0812">Transmembrane</keyword>
<feature type="transmembrane region" description="Helical" evidence="1">
    <location>
        <begin position="12"/>
        <end position="36"/>
    </location>
</feature>
<dbReference type="EMBL" id="MN739452">
    <property type="protein sequence ID" value="QHT05323.1"/>
    <property type="molecule type" value="Genomic_DNA"/>
</dbReference>
<name>A0A6C0CM04_9ZZZZ</name>